<organism evidence="7 8">
    <name type="scientific">Ectothiorhodosinus mongolicus</name>
    <dbReference type="NCBI Taxonomy" id="233100"/>
    <lineage>
        <taxon>Bacteria</taxon>
        <taxon>Pseudomonadati</taxon>
        <taxon>Pseudomonadota</taxon>
        <taxon>Gammaproteobacteria</taxon>
        <taxon>Chromatiales</taxon>
        <taxon>Ectothiorhodospiraceae</taxon>
        <taxon>Ectothiorhodosinus</taxon>
    </lineage>
</organism>
<dbReference type="InterPro" id="IPR013484">
    <property type="entry name" value="MoaB_proteobac"/>
</dbReference>
<dbReference type="UniPathway" id="UPA00344"/>
<dbReference type="InterPro" id="IPR012245">
    <property type="entry name" value="MoaB"/>
</dbReference>
<dbReference type="PIRSF" id="PIRSF006443">
    <property type="entry name" value="MoaB"/>
    <property type="match status" value="1"/>
</dbReference>
<reference evidence="7 8" key="1">
    <citation type="submission" date="2017-01" db="EMBL/GenBank/DDBJ databases">
        <authorList>
            <person name="Mah S.A."/>
            <person name="Swanson W.J."/>
            <person name="Moy G.W."/>
            <person name="Vacquier V.D."/>
        </authorList>
    </citation>
    <scope>NUCLEOTIDE SEQUENCE [LARGE SCALE GENOMIC DNA]</scope>
    <source>
        <strain evidence="7 8">M9</strain>
    </source>
</reference>
<dbReference type="InterPro" id="IPR036425">
    <property type="entry name" value="MoaB/Mog-like_dom_sf"/>
</dbReference>
<dbReference type="NCBIfam" id="TIGR00177">
    <property type="entry name" value="molyb_syn"/>
    <property type="match status" value="1"/>
</dbReference>
<feature type="domain" description="MoaB/Mog" evidence="6">
    <location>
        <begin position="11"/>
        <end position="155"/>
    </location>
</feature>
<gene>
    <name evidence="7" type="ORF">SAMN05216526_1340</name>
</gene>
<keyword evidence="8" id="KW-1185">Reference proteome</keyword>
<evidence type="ECO:0000256" key="5">
    <source>
        <dbReference type="PIRNR" id="PIRNR006443"/>
    </source>
</evidence>
<dbReference type="STRING" id="233100.SAMN05216526_1340"/>
<dbReference type="EMBL" id="FTPK01000002">
    <property type="protein sequence ID" value="SIT70548.1"/>
    <property type="molecule type" value="Genomic_DNA"/>
</dbReference>
<dbReference type="InterPro" id="IPR008284">
    <property type="entry name" value="MoCF_biosynth_CS"/>
</dbReference>
<evidence type="ECO:0000259" key="6">
    <source>
        <dbReference type="SMART" id="SM00852"/>
    </source>
</evidence>
<dbReference type="SMART" id="SM00852">
    <property type="entry name" value="MoCF_biosynth"/>
    <property type="match status" value="1"/>
</dbReference>
<comment type="similarity">
    <text evidence="2 5">Belongs to the MoaB/Mog family.</text>
</comment>
<comment type="function">
    <text evidence="5">May be involved in the biosynthesis of molybdopterin.</text>
</comment>
<dbReference type="NCBIfam" id="TIGR02667">
    <property type="entry name" value="moaB_proteo"/>
    <property type="match status" value="1"/>
</dbReference>
<evidence type="ECO:0000256" key="4">
    <source>
        <dbReference type="ARBA" id="ARBA00023150"/>
    </source>
</evidence>
<name>A0A1R3VZP7_9GAMM</name>
<dbReference type="Gene3D" id="3.40.980.10">
    <property type="entry name" value="MoaB/Mog-like domain"/>
    <property type="match status" value="1"/>
</dbReference>
<evidence type="ECO:0000256" key="3">
    <source>
        <dbReference type="ARBA" id="ARBA00015262"/>
    </source>
</evidence>
<evidence type="ECO:0000256" key="2">
    <source>
        <dbReference type="ARBA" id="ARBA00006112"/>
    </source>
</evidence>
<dbReference type="SUPFAM" id="SSF53218">
    <property type="entry name" value="Molybdenum cofactor biosynthesis proteins"/>
    <property type="match status" value="1"/>
</dbReference>
<protein>
    <recommendedName>
        <fullName evidence="3 5">Molybdenum cofactor biosynthesis protein B</fullName>
    </recommendedName>
</protein>
<dbReference type="Pfam" id="PF00994">
    <property type="entry name" value="MoCF_biosynth"/>
    <property type="match status" value="1"/>
</dbReference>
<comment type="pathway">
    <text evidence="1 5">Cofactor biosynthesis; molybdopterin biosynthesis.</text>
</comment>
<dbReference type="AlphaFoldDB" id="A0A1R3VZP7"/>
<dbReference type="PROSITE" id="PS01078">
    <property type="entry name" value="MOCF_BIOSYNTHESIS_1"/>
    <property type="match status" value="1"/>
</dbReference>
<dbReference type="OrthoDB" id="9784492at2"/>
<dbReference type="Proteomes" id="UP000223759">
    <property type="component" value="Unassembled WGS sequence"/>
</dbReference>
<dbReference type="GO" id="GO:0006777">
    <property type="term" value="P:Mo-molybdopterin cofactor biosynthetic process"/>
    <property type="evidence" value="ECO:0007669"/>
    <property type="project" value="UniProtKB-UniRule"/>
</dbReference>
<dbReference type="RefSeq" id="WP_076755719.1">
    <property type="nucleotide sequence ID" value="NZ_CP023018.1"/>
</dbReference>
<evidence type="ECO:0000256" key="1">
    <source>
        <dbReference type="ARBA" id="ARBA00005046"/>
    </source>
</evidence>
<evidence type="ECO:0000313" key="8">
    <source>
        <dbReference type="Proteomes" id="UP000223759"/>
    </source>
</evidence>
<dbReference type="GO" id="GO:0005829">
    <property type="term" value="C:cytosol"/>
    <property type="evidence" value="ECO:0007669"/>
    <property type="project" value="TreeGrafter"/>
</dbReference>
<dbReference type="InterPro" id="IPR001453">
    <property type="entry name" value="MoaB/Mog_dom"/>
</dbReference>
<dbReference type="PANTHER" id="PTHR43232">
    <property type="entry name" value="MOLYBDENUM COFACTOR BIOSYNTHESIS PROTEIN B"/>
    <property type="match status" value="1"/>
</dbReference>
<accession>A0A1R3VZP7</accession>
<dbReference type="CDD" id="cd00886">
    <property type="entry name" value="MogA_MoaB"/>
    <property type="match status" value="1"/>
</dbReference>
<sequence>MSEPIIPLSVAVLTISDTRNEETDTSGKTLVERLSSAGHHLVEKKIVPDDVYRIRAEVSAWIADPKVHVILTNGGTGFAGRDSTPEAVSVLFDKHIEGFGELFRQVSWDEIGSSTIQSRCLGGFANGTLIFCLPGSTGACKTAWDKIICEQLDSRHLPCNYVNVLMPGKGAHA</sequence>
<keyword evidence="4 5" id="KW-0501">Molybdenum cofactor biosynthesis</keyword>
<proteinExistence type="inferred from homology"/>
<evidence type="ECO:0000313" key="7">
    <source>
        <dbReference type="EMBL" id="SIT70548.1"/>
    </source>
</evidence>
<dbReference type="PANTHER" id="PTHR43232:SF2">
    <property type="entry name" value="MOLYBDENUM COFACTOR BIOSYNTHESIS PROTEIN B"/>
    <property type="match status" value="1"/>
</dbReference>